<dbReference type="InterPro" id="IPR002035">
    <property type="entry name" value="VWF_A"/>
</dbReference>
<dbReference type="PROSITE" id="PS00022">
    <property type="entry name" value="EGF_1"/>
    <property type="match status" value="3"/>
</dbReference>
<dbReference type="Gene3D" id="3.10.100.10">
    <property type="entry name" value="Mannose-Binding Protein A, subunit A"/>
    <property type="match status" value="1"/>
</dbReference>
<dbReference type="InterPro" id="IPR053295">
    <property type="entry name" value="Innate_immunity_reg"/>
</dbReference>
<dbReference type="Pfam" id="PF23623">
    <property type="entry name" value="GBD_IRG7_N"/>
    <property type="match status" value="1"/>
</dbReference>
<dbReference type="PANTHER" id="PTHR47324:SF2">
    <property type="entry name" value="EGF-LIKE DOMAIN-CONTAINING PROTEIN-RELATED"/>
    <property type="match status" value="1"/>
</dbReference>
<dbReference type="Gene3D" id="2.10.25.10">
    <property type="entry name" value="Laminin"/>
    <property type="match status" value="2"/>
</dbReference>
<dbReference type="InterPro" id="IPR016186">
    <property type="entry name" value="C-type_lectin-like/link_sf"/>
</dbReference>
<dbReference type="Proteomes" id="UP000887540">
    <property type="component" value="Unplaced"/>
</dbReference>
<sequence length="2194" mass="242546">MRLRLLLVLCLAAIVVKQADSSFIGSKWTNVFKSFFGPKDKVVPVNDSPLDEKDARVKRSIFASLGAQINCEPGYTGQFCESPICFYPGQLQPVNSNQYKKIDEFSLRQGCSGNVTFPLDSDSRNLVIQVNMDTGNPNLILINDKGIVLIPTIANGNIYLWRLPPPGQYALKVASDSPNTIFCDVTIETETELTAAVGFVRRPTEDAFEPGLAYNIPQYLIAHPYSLVAPGTINAIYIYENSRDHTRYLARLQPRYGCAYEYYAGEFTCDPQAISYRWVVEGVDNNGYLWRRTDSFACAQAPTSPPPPTTPPSNTTGPTFCQNNGILLTQSNGQTVCYCREFFTGDTCQYALCMNGGTPTMGSDVCMCPAGYSGLYCQDIQCIEQFPDSYYTEKKSLVVVIRQSQAIINQLPNIIQAINLTRNGYYGSTDVFSNYIITTFGDNDVLQHEYGPDEYNSFLIALSVLPVRTHACRDSDVAALANVFAQALVLYHKSPIFLFTDVAADDSANYLDVISPNAYRKLPIYTFFLTDNSTECYNQTDPNSRGYRTVQDISLLSGGLLFTPSNANYAYAFQQTIIRTTYHANYITMNEMVKCNMANRASFIVDRSANSISILATGSNLVLTVTDPAWNVLNSSQLISVVSDGRNYIWDFVDNLPGEYLYFIQATGGGTNAPCFFRVVSQSLPDSPVYDMWVGASLRLLEDMTLPDPVNGISSHMVVHFNGFGGREIDPFRLFAEIQINTWDYNLMANVPVYYSSGIWRDGCSFHLYFGGFICNQPEQRYLVNVFADDEFGFPIQRSWTSYCAPSVYPTQPPNGQCYNGGAPSPYNSSVCICTPHWTGPTCTTIKCENNGTSNGDYCTCASLTIGQYCEYLVCNGANQGVYFGNNDRGLAFVINVRNTMTSTIQDIANQALPLVRDLINADGFRYISYYTLIWFNQLGAQKVLTVPSYQFERFIQGIQSLVAISQNQPIADPNNCTGQISMGVLLAVNDFGTNNLPNSYVYVFTDSDFSNDTTAYYGALFAAQDVKAAVNFVVTNYSLCGAPNPNQGPSDWMRYLVRDTAGMIYYTKNAGRLLQVIPTFHRSGLVAGGETMTCNSGINYAVPVDAWSQSFIVTVTGHGAQITVTPPSTAQNVAYYYNQIDQDDYLNVVQYIIPCEGPSWSPHGQFCYIVQNTYGNYTWNRARDSCHNLDESFLFNVLTSDDQAWLEQQFGQTSSWIGLYRFPGTNTFQWDSPRFSNLTLVNGSYTNWATGEPSAAGSGKDCVVAKKDGTGLKWFTTSCNDTGYQFECQKHKYGQTIQPRDPDQNRLPAGIWQLQIKSNYSEPCFFEVRIQSEIQVFWGYTLDIHSDYPVNWGELQSTGNEIAAHTNGLEPLDANNVIDKTDGHLNYALIYGADRQLYATATFQDRRYCSYTSISQNFACPGYGNTTAKSSFFIKFSGIDQFGNLFERFASTYCTATAHCTHGYLYNGVCNCEQYWEGQSCNTPSCLNGGQLANGQCQCPSDFGGPNCQYARCQDTQRITFNDTGITLAILLETSSSTGSALFYLRNNLAKIIGNVILNNVTSTQWIANYILYPFDSASNEQYWYPPVVSNTFDAINASINNITTFNGCPSANGASGQCASGTNCPRPIMRVLNNTLNMQQFKGQNSIVLIITASNVMDYPLLQEVHDNAQAKRTTVNVIIVDKAAPCGNFSYRSPETTALYLIAQMTGGDFFYSTGKSVVANLLPYYLPTLYRTAHLGTIIVRNCSDETIYFPIDSGTQSFTVSYTGASSRTISLTITDANRTIVPLPDGYALYDYTYFASFDYKNQLTNPPGTWKLEVKAAAETCVLTVRLRSTIEVFAGFTDETNAVLHGATKDSPIYPLPESNNVQNGIVLHANNLGNGTLNYVQIYGTRGDAVLFSSELLYRVGCNYEWWAPSSWQCDFGVYVLSVSGIDQNGQNFLRNIPVQCVFTRPPPPPPQPRCDTTELTYDIALLLDVSMKSVAYGATVWADFTYALSRALGAYYPAGGKFSSTGTQVAIISVAGNASGNTKLINSFADSNGKTSADLLINVVQQNDYGQNLPSAISILQQLVNSPTSGYRNPTQNPNVRHLAIYATINAGQTEGGDPANDVHSLVRSGTFGFSVVGYNNTYYDPGYKANLESLTSFPCLYFAIDNPIGIYIPNYINDLTCMRFPMCGDASQNDGGMKKLLLN</sequence>
<feature type="signal peptide" evidence="2">
    <location>
        <begin position="1"/>
        <end position="21"/>
    </location>
</feature>
<dbReference type="InterPro" id="IPR016187">
    <property type="entry name" value="CTDL_fold"/>
</dbReference>
<dbReference type="InterPro" id="IPR057085">
    <property type="entry name" value="Ig_Irg-7"/>
</dbReference>
<dbReference type="InterPro" id="IPR006582">
    <property type="entry name" value="MD_domain"/>
</dbReference>
<dbReference type="PANTHER" id="PTHR47324">
    <property type="entry name" value="PROTEIN IRG-7-RELATED"/>
    <property type="match status" value="1"/>
</dbReference>
<feature type="disulfide bond" evidence="1">
    <location>
        <begin position="368"/>
        <end position="377"/>
    </location>
</feature>
<dbReference type="InterPro" id="IPR001304">
    <property type="entry name" value="C-type_lectin-like"/>
</dbReference>
<protein>
    <submittedName>
        <fullName evidence="7">Uncharacterized protein</fullName>
    </submittedName>
</protein>
<feature type="domain" description="C-type lectin" evidence="4">
    <location>
        <begin position="1164"/>
        <end position="1281"/>
    </location>
</feature>
<dbReference type="PROSITE" id="PS50234">
    <property type="entry name" value="VWFA"/>
    <property type="match status" value="1"/>
</dbReference>
<dbReference type="PROSITE" id="PS01186">
    <property type="entry name" value="EGF_2"/>
    <property type="match status" value="1"/>
</dbReference>
<evidence type="ECO:0000256" key="2">
    <source>
        <dbReference type="SAM" id="SignalP"/>
    </source>
</evidence>
<dbReference type="SMART" id="SM00604">
    <property type="entry name" value="MD"/>
    <property type="match status" value="3"/>
</dbReference>
<keyword evidence="1" id="KW-1015">Disulfide bond</keyword>
<feature type="disulfide bond" evidence="1">
    <location>
        <begin position="1500"/>
        <end position="1509"/>
    </location>
</feature>
<dbReference type="InterPro" id="IPR000742">
    <property type="entry name" value="EGF"/>
</dbReference>
<dbReference type="WBParaSite" id="ACRNAN_scaffold118.g8562.t1">
    <property type="protein sequence ID" value="ACRNAN_scaffold118.g8562.t1"/>
    <property type="gene ID" value="ACRNAN_scaffold118.g8562"/>
</dbReference>
<comment type="caution">
    <text evidence="1">Lacks conserved residue(s) required for the propagation of feature annotation.</text>
</comment>
<feature type="domain" description="VWFA" evidence="5">
    <location>
        <begin position="1972"/>
        <end position="2170"/>
    </location>
</feature>
<feature type="domain" description="EGF-like" evidence="3">
    <location>
        <begin position="344"/>
        <end position="378"/>
    </location>
</feature>
<dbReference type="SMART" id="SM00181">
    <property type="entry name" value="EGF"/>
    <property type="match status" value="3"/>
</dbReference>
<dbReference type="SUPFAM" id="SSF53300">
    <property type="entry name" value="vWA-like"/>
    <property type="match status" value="2"/>
</dbReference>
<organism evidence="6 7">
    <name type="scientific">Acrobeloides nanus</name>
    <dbReference type="NCBI Taxonomy" id="290746"/>
    <lineage>
        <taxon>Eukaryota</taxon>
        <taxon>Metazoa</taxon>
        <taxon>Ecdysozoa</taxon>
        <taxon>Nematoda</taxon>
        <taxon>Chromadorea</taxon>
        <taxon>Rhabditida</taxon>
        <taxon>Tylenchina</taxon>
        <taxon>Cephalobomorpha</taxon>
        <taxon>Cephaloboidea</taxon>
        <taxon>Cephalobidae</taxon>
        <taxon>Acrobeloides</taxon>
    </lineage>
</organism>
<feature type="domain" description="EGF-like" evidence="3">
    <location>
        <begin position="1478"/>
        <end position="1510"/>
    </location>
</feature>
<dbReference type="PROSITE" id="PS50041">
    <property type="entry name" value="C_TYPE_LECTIN_2"/>
    <property type="match status" value="1"/>
</dbReference>
<keyword evidence="6" id="KW-1185">Reference proteome</keyword>
<evidence type="ECO:0000313" key="7">
    <source>
        <dbReference type="WBParaSite" id="ACRNAN_scaffold118.g8562.t1"/>
    </source>
</evidence>
<name>A0A914CL30_9BILA</name>
<accession>A0A914CL30</accession>
<evidence type="ECO:0000259" key="4">
    <source>
        <dbReference type="PROSITE" id="PS50041"/>
    </source>
</evidence>
<keyword evidence="2" id="KW-0732">Signal</keyword>
<dbReference type="InterPro" id="IPR036465">
    <property type="entry name" value="vWFA_dom_sf"/>
</dbReference>
<evidence type="ECO:0000313" key="6">
    <source>
        <dbReference type="Proteomes" id="UP000887540"/>
    </source>
</evidence>
<dbReference type="SUPFAM" id="SSF56436">
    <property type="entry name" value="C-type lectin-like"/>
    <property type="match status" value="1"/>
</dbReference>
<feature type="chain" id="PRO_5038104089" evidence="2">
    <location>
        <begin position="22"/>
        <end position="2194"/>
    </location>
</feature>
<dbReference type="CDD" id="cd00037">
    <property type="entry name" value="CLECT"/>
    <property type="match status" value="1"/>
</dbReference>
<evidence type="ECO:0000256" key="1">
    <source>
        <dbReference type="PROSITE-ProRule" id="PRU00076"/>
    </source>
</evidence>
<dbReference type="InterPro" id="IPR057086">
    <property type="entry name" value="GBD_Irg-7_N"/>
</dbReference>
<keyword evidence="1" id="KW-0245">EGF-like domain</keyword>
<reference evidence="7" key="1">
    <citation type="submission" date="2022-11" db="UniProtKB">
        <authorList>
            <consortium name="WormBaseParasite"/>
        </authorList>
    </citation>
    <scope>IDENTIFICATION</scope>
</reference>
<evidence type="ECO:0000259" key="3">
    <source>
        <dbReference type="PROSITE" id="PS50026"/>
    </source>
</evidence>
<proteinExistence type="predicted"/>
<dbReference type="Pfam" id="PF24415">
    <property type="entry name" value="Ig_Irg-7"/>
    <property type="match status" value="3"/>
</dbReference>
<evidence type="ECO:0000259" key="5">
    <source>
        <dbReference type="PROSITE" id="PS50234"/>
    </source>
</evidence>
<dbReference type="PROSITE" id="PS50026">
    <property type="entry name" value="EGF_3"/>
    <property type="match status" value="2"/>
</dbReference>
<dbReference type="SMART" id="SM00034">
    <property type="entry name" value="CLECT"/>
    <property type="match status" value="1"/>
</dbReference>